<reference evidence="14 15" key="1">
    <citation type="submission" date="2022-10" db="EMBL/GenBank/DDBJ databases">
        <title>Host association and intracellularity evolved multiple times independently in the Rickettsiales.</title>
        <authorList>
            <person name="Castelli M."/>
            <person name="Nardi T."/>
            <person name="Gammuto L."/>
            <person name="Bellinzona G."/>
            <person name="Sabaneyeva E."/>
            <person name="Potekhin A."/>
            <person name="Serra V."/>
            <person name="Petroni G."/>
            <person name="Sassera D."/>
        </authorList>
    </citation>
    <scope>NUCLEOTIDE SEQUENCE [LARGE SCALE GENOMIC DNA]</scope>
    <source>
        <strain evidence="14 15">Kr 154-4</strain>
    </source>
</reference>
<keyword evidence="7" id="KW-0548">Nucleotidyltransferase</keyword>
<evidence type="ECO:0000256" key="10">
    <source>
        <dbReference type="ARBA" id="ARBA00025611"/>
    </source>
</evidence>
<feature type="domain" description="Polymerase/histidinol phosphatase N-terminal" evidence="13">
    <location>
        <begin position="7"/>
        <end position="74"/>
    </location>
</feature>
<keyword evidence="6" id="KW-0808">Transferase</keyword>
<protein>
    <recommendedName>
        <fullName evidence="4">DNA polymerase III subunit alpha</fullName>
        <ecNumber evidence="3">2.7.7.7</ecNumber>
    </recommendedName>
</protein>
<evidence type="ECO:0000256" key="6">
    <source>
        <dbReference type="ARBA" id="ARBA00022679"/>
    </source>
</evidence>
<dbReference type="EMBL" id="CP112932">
    <property type="protein sequence ID" value="WPY00990.1"/>
    <property type="molecule type" value="Genomic_DNA"/>
</dbReference>
<dbReference type="EC" id="2.7.7.7" evidence="3"/>
<evidence type="ECO:0000256" key="9">
    <source>
        <dbReference type="ARBA" id="ARBA00022932"/>
    </source>
</evidence>
<dbReference type="Gene3D" id="3.20.20.140">
    <property type="entry name" value="Metal-dependent hydrolases"/>
    <property type="match status" value="1"/>
</dbReference>
<dbReference type="InterPro" id="IPR003141">
    <property type="entry name" value="Pol/His_phosphatase_N"/>
</dbReference>
<dbReference type="CDD" id="cd04485">
    <property type="entry name" value="DnaE_OBF"/>
    <property type="match status" value="1"/>
</dbReference>
<comment type="similarity">
    <text evidence="2">Belongs to the DNA polymerase type-C family. DnaE subfamily.</text>
</comment>
<evidence type="ECO:0000313" key="14">
    <source>
        <dbReference type="EMBL" id="WPY00990.1"/>
    </source>
</evidence>
<gene>
    <name evidence="14" type="ORF">Trichorick_00880</name>
</gene>
<dbReference type="NCBIfam" id="NF004226">
    <property type="entry name" value="PRK05673.1"/>
    <property type="match status" value="1"/>
</dbReference>
<dbReference type="NCBIfam" id="TIGR00594">
    <property type="entry name" value="polc"/>
    <property type="match status" value="1"/>
</dbReference>
<dbReference type="SUPFAM" id="SSF89550">
    <property type="entry name" value="PHP domain-like"/>
    <property type="match status" value="1"/>
</dbReference>
<dbReference type="CDD" id="cd07433">
    <property type="entry name" value="PHP_PolIIIA_DnaE1"/>
    <property type="match status" value="1"/>
</dbReference>
<comment type="subunit">
    <text evidence="11">DNA polymerase III contains a core (composed of alpha, epsilon and theta chains) that associates with a tau subunit. This core dimerizes to form the POLIII' complex. PolIII' associates with the gamma complex (composed of gamma, delta, delta', psi and chi chains) and with the beta chain to form the complete DNA polymerase III complex.</text>
</comment>
<dbReference type="Gene3D" id="1.10.10.1600">
    <property type="entry name" value="Bacterial DNA polymerase III alpha subunit, thumb domain"/>
    <property type="match status" value="1"/>
</dbReference>
<dbReference type="PANTHER" id="PTHR32294">
    <property type="entry name" value="DNA POLYMERASE III SUBUNIT ALPHA"/>
    <property type="match status" value="1"/>
</dbReference>
<evidence type="ECO:0000259" key="13">
    <source>
        <dbReference type="SMART" id="SM00481"/>
    </source>
</evidence>
<dbReference type="Gene3D" id="1.10.150.870">
    <property type="match status" value="1"/>
</dbReference>
<dbReference type="SMART" id="SM00481">
    <property type="entry name" value="POLIIIAc"/>
    <property type="match status" value="1"/>
</dbReference>
<keyword evidence="15" id="KW-1185">Reference proteome</keyword>
<organism evidence="14 15">
    <name type="scientific">Candidatus Trichorickettsia mobilis</name>
    <dbReference type="NCBI Taxonomy" id="1346319"/>
    <lineage>
        <taxon>Bacteria</taxon>
        <taxon>Pseudomonadati</taxon>
        <taxon>Pseudomonadota</taxon>
        <taxon>Alphaproteobacteria</taxon>
        <taxon>Rickettsiales</taxon>
        <taxon>Rickettsiaceae</taxon>
        <taxon>Rickettsieae</taxon>
        <taxon>Candidatus Trichorickettsia</taxon>
    </lineage>
</organism>
<dbReference type="Pfam" id="PF14579">
    <property type="entry name" value="HHH_6"/>
    <property type="match status" value="1"/>
</dbReference>
<sequence length="1152" mass="129298">MAIEPFVHFRVQSSYSMLESALTIDNIVNLAKAAAMPALCLADRGNLFGSLEFAISASSHGLQPIHGAILNLAIVENQFAEILLIAKDDVGYRNLLKLVSYSFIKNERKICNHITLDNLVEYSDGIIALSCYTEGVIGKNLLNDDLHQAISWASQLQNIFGDRFYFELMRHHLEKERRIEASYIKIAADLGIPLLATNNVLFANIEMHDAHDVMLCIAGGVTKDHDHRKRVSNQCYFKSKAEMIALFADLPSAIENTVCLAKRCYFMAETRSPMLPSFSTNQDIAEVDILRQEAILGLNSRLAIKLQYESPAKNKSDEIRKQYHERLEYELDIICRMNFAGYFLIVADFIKWSKEQGIAVGPGRGSGVGSIVAWSLLITDLDPIKFGLLFERFLNPERISMPDFDIDFCQERREEVINYVRTKYGDNRVGQIITFGKMQAKAVIKDVARVLGLAYRYADYLTELVPFNAVNPVTLEAAIASVAELKAAASGNGLYNLTGEEEVIKQVLSTALVLEGLHRHTSVHAAGVVIAGIDLIELVPLYQDLNSNMLIVQYSMKYADLAGLMKFDFLGLQTLTVIAKCLELLRTRGTEINLDHIPFDDHKTYQMLSTGAGTGVFQFESIGMKDTLKRLQPDCIGDLIALGSLYRPGPMENIPTYIACKHGKQQPDYLHPLLKPILEYTYGVIIYQEQVLEIAKTLAGYSLGAADLLRKAMGKKVKKEMQAQEEIFINGAHAKGIAIEHAKSIFATVAKFAGYGFNKAHASAYAVISYQTAYLKANFTLEFLVTCLNLELDNFDKINLFIQEAKNNQIKVIPPDINVARGYFAISEEKTIIYALGAIKNVPPSFGEMLSNERAKNGAFKNIIDFVERIEPKLLNRRLLENLIKAGCFDLLHPNRNQLLSSISKLMGYAVSYHQEKVTNQFSLLKADHSNSYILQEASMLTASALSFQEFEVLGLFTRYHPLSEYYDILQQNSIYNSDTLHSLPQGISQIQIAGVLQKKDSRMSARGRFISLQLSDQFSIFDITIYNEEVIKNNIQLLELQTLVVVSCDVFKDDGGIKLTAKHFIALNDLVSNTKFNLKLYSRNYSELSEIIDILKIADNADQTNAEICLFLQVNECFMAKIELPGNFYLNTDNLLTLKQFEFNKLNHPEG</sequence>
<dbReference type="PANTHER" id="PTHR32294:SF0">
    <property type="entry name" value="DNA POLYMERASE III SUBUNIT ALPHA"/>
    <property type="match status" value="1"/>
</dbReference>
<evidence type="ECO:0000256" key="5">
    <source>
        <dbReference type="ARBA" id="ARBA00022490"/>
    </source>
</evidence>
<evidence type="ECO:0000256" key="1">
    <source>
        <dbReference type="ARBA" id="ARBA00004496"/>
    </source>
</evidence>
<comment type="function">
    <text evidence="10">DNA polymerase III is a complex, multichain enzyme responsible for most of the replicative synthesis in bacteria. This DNA polymerase also exhibits 3' to 5' exonuclease activity. The alpha chain is the DNA polymerase.</text>
</comment>
<dbReference type="InterPro" id="IPR049821">
    <property type="entry name" value="PolIIIA_DnaE1_PHP"/>
</dbReference>
<dbReference type="InterPro" id="IPR016195">
    <property type="entry name" value="Pol/histidinol_Pase-like"/>
</dbReference>
<keyword evidence="9" id="KW-0239">DNA-directed DNA polymerase</keyword>
<evidence type="ECO:0000256" key="8">
    <source>
        <dbReference type="ARBA" id="ARBA00022705"/>
    </source>
</evidence>
<comment type="subcellular location">
    <subcellularLocation>
        <location evidence="1">Cytoplasm</location>
    </subcellularLocation>
</comment>
<dbReference type="RefSeq" id="WP_323737806.1">
    <property type="nucleotide sequence ID" value="NZ_CP112932.1"/>
</dbReference>
<evidence type="ECO:0000256" key="4">
    <source>
        <dbReference type="ARBA" id="ARBA00019114"/>
    </source>
</evidence>
<dbReference type="InterPro" id="IPR041931">
    <property type="entry name" value="DNA_pol3_alpha_thumb_dom"/>
</dbReference>
<accession>A0ABZ0USI9</accession>
<proteinExistence type="inferred from homology"/>
<dbReference type="InterPro" id="IPR004805">
    <property type="entry name" value="DnaE2/DnaE/PolC"/>
</dbReference>
<dbReference type="InterPro" id="IPR004013">
    <property type="entry name" value="PHP_dom"/>
</dbReference>
<dbReference type="Pfam" id="PF02811">
    <property type="entry name" value="PHP"/>
    <property type="match status" value="1"/>
</dbReference>
<evidence type="ECO:0000313" key="15">
    <source>
        <dbReference type="Proteomes" id="UP001326613"/>
    </source>
</evidence>
<evidence type="ECO:0000256" key="7">
    <source>
        <dbReference type="ARBA" id="ARBA00022695"/>
    </source>
</evidence>
<dbReference type="InterPro" id="IPR040982">
    <property type="entry name" value="DNA_pol3_finger"/>
</dbReference>
<comment type="catalytic activity">
    <reaction evidence="12">
        <text>DNA(n) + a 2'-deoxyribonucleoside 5'-triphosphate = DNA(n+1) + diphosphate</text>
        <dbReference type="Rhea" id="RHEA:22508"/>
        <dbReference type="Rhea" id="RHEA-COMP:17339"/>
        <dbReference type="Rhea" id="RHEA-COMP:17340"/>
        <dbReference type="ChEBI" id="CHEBI:33019"/>
        <dbReference type="ChEBI" id="CHEBI:61560"/>
        <dbReference type="ChEBI" id="CHEBI:173112"/>
        <dbReference type="EC" id="2.7.7.7"/>
    </reaction>
</comment>
<evidence type="ECO:0000256" key="12">
    <source>
        <dbReference type="ARBA" id="ARBA00049244"/>
    </source>
</evidence>
<evidence type="ECO:0000256" key="2">
    <source>
        <dbReference type="ARBA" id="ARBA00009496"/>
    </source>
</evidence>
<dbReference type="Proteomes" id="UP001326613">
    <property type="component" value="Chromosome"/>
</dbReference>
<dbReference type="Pfam" id="PF07733">
    <property type="entry name" value="DNA_pol3_alpha"/>
    <property type="match status" value="1"/>
</dbReference>
<keyword evidence="8" id="KW-0235">DNA replication</keyword>
<dbReference type="InterPro" id="IPR011708">
    <property type="entry name" value="DNA_pol3_alpha_NTPase_dom"/>
</dbReference>
<evidence type="ECO:0000256" key="11">
    <source>
        <dbReference type="ARBA" id="ARBA00026073"/>
    </source>
</evidence>
<dbReference type="Pfam" id="PF17657">
    <property type="entry name" value="DNA_pol3_finger"/>
    <property type="match status" value="1"/>
</dbReference>
<keyword evidence="5" id="KW-0963">Cytoplasm</keyword>
<name>A0ABZ0USI9_9RICK</name>
<dbReference type="InterPro" id="IPR029460">
    <property type="entry name" value="DNAPol_HHH"/>
</dbReference>
<evidence type="ECO:0000256" key="3">
    <source>
        <dbReference type="ARBA" id="ARBA00012417"/>
    </source>
</evidence>